<accession>A0ACB9XUK9</accession>
<organism evidence="1 2">
    <name type="scientific">Chaenocephalus aceratus</name>
    <name type="common">Blackfin icefish</name>
    <name type="synonym">Chaenichthys aceratus</name>
    <dbReference type="NCBI Taxonomy" id="36190"/>
    <lineage>
        <taxon>Eukaryota</taxon>
        <taxon>Metazoa</taxon>
        <taxon>Chordata</taxon>
        <taxon>Craniata</taxon>
        <taxon>Vertebrata</taxon>
        <taxon>Euteleostomi</taxon>
        <taxon>Actinopterygii</taxon>
        <taxon>Neopterygii</taxon>
        <taxon>Teleostei</taxon>
        <taxon>Neoteleostei</taxon>
        <taxon>Acanthomorphata</taxon>
        <taxon>Eupercaria</taxon>
        <taxon>Perciformes</taxon>
        <taxon>Notothenioidei</taxon>
        <taxon>Channichthyidae</taxon>
        <taxon>Chaenocephalus</taxon>
    </lineage>
</organism>
<sequence length="548" mass="62829">MAGRQAPRRTSLNWDESDTDEDKEEIDKVKAKLVHAKRQKRTGQSQLPNISAEHVADRTEGTVTSEVQQTHNMIVRLLPFALPRKICSCNADNVSLSGGQKVIFININGRYDLSVPLLTCENCHCQWTPQIKDLISNGYWPGTIEFQTVFSIDLFATYEDLKISAPGLSRHAFIRMLESRSVRAGRAPGRPSCGKSNFKAGREATRKSEARLDEEGMMTSVCRHCILFSGLNMFCGEIFAYPLYLQQDLGKEHKIEFVCTDVMCLTVGEEVEAVNSYLSRVATTTQYMSKARRTDMITIHARGWNLRKKQNLHRYLSQRYVKTKKRTDEMDKDIQNLQTKLQTTEEGMKQWVKEVEEWAASSPKSTNCQDQQGLQRVMEGLALKIKQRIIELRCSPTVSQDFPIWPWDSASTVPLETKKMAFDKVMLLSRLREEDGILIKEMKNHCRYLTGSSRAVQREIQQIEKDLCKQSCPFAMSLEAYKGLKDLLKKRLQEMEKQKEEAFSTYRNVLKDPTALQEEDNEGEEEVWDAEICLTLDDTDSSDDEKQD</sequence>
<protein>
    <submittedName>
        <fullName evidence="1">Uncharacterized protein</fullName>
    </submittedName>
</protein>
<name>A0ACB9XUK9_CHAAC</name>
<comment type="caution">
    <text evidence="1">The sequence shown here is derived from an EMBL/GenBank/DDBJ whole genome shotgun (WGS) entry which is preliminary data.</text>
</comment>
<proteinExistence type="predicted"/>
<reference evidence="1" key="1">
    <citation type="submission" date="2022-05" db="EMBL/GenBank/DDBJ databases">
        <title>Chromosome-level genome of Chaenocephalus aceratus.</title>
        <authorList>
            <person name="Park H."/>
        </authorList>
    </citation>
    <scope>NUCLEOTIDE SEQUENCE</scope>
    <source>
        <strain evidence="1">KU_202001</strain>
    </source>
</reference>
<dbReference type="EMBL" id="CM043787">
    <property type="protein sequence ID" value="KAI4830683.1"/>
    <property type="molecule type" value="Genomic_DNA"/>
</dbReference>
<keyword evidence="2" id="KW-1185">Reference proteome</keyword>
<gene>
    <name evidence="1" type="ORF">KUCAC02_002299</name>
</gene>
<dbReference type="Proteomes" id="UP001057452">
    <property type="component" value="Chromosome 3"/>
</dbReference>
<evidence type="ECO:0000313" key="2">
    <source>
        <dbReference type="Proteomes" id="UP001057452"/>
    </source>
</evidence>
<evidence type="ECO:0000313" key="1">
    <source>
        <dbReference type="EMBL" id="KAI4830683.1"/>
    </source>
</evidence>